<dbReference type="Proteomes" id="UP001331761">
    <property type="component" value="Unassembled WGS sequence"/>
</dbReference>
<evidence type="ECO:0000313" key="3">
    <source>
        <dbReference type="Proteomes" id="UP001331761"/>
    </source>
</evidence>
<organism evidence="2 3">
    <name type="scientific">Trichostrongylus colubriformis</name>
    <name type="common">Black scour worm</name>
    <dbReference type="NCBI Taxonomy" id="6319"/>
    <lineage>
        <taxon>Eukaryota</taxon>
        <taxon>Metazoa</taxon>
        <taxon>Ecdysozoa</taxon>
        <taxon>Nematoda</taxon>
        <taxon>Chromadorea</taxon>
        <taxon>Rhabditida</taxon>
        <taxon>Rhabditina</taxon>
        <taxon>Rhabditomorpha</taxon>
        <taxon>Strongyloidea</taxon>
        <taxon>Trichostrongylidae</taxon>
        <taxon>Trichostrongylus</taxon>
    </lineage>
</organism>
<protein>
    <submittedName>
        <fullName evidence="2">Uncharacterized protein</fullName>
    </submittedName>
</protein>
<accession>A0AAN8IPI9</accession>
<feature type="region of interest" description="Disordered" evidence="1">
    <location>
        <begin position="46"/>
        <end position="72"/>
    </location>
</feature>
<evidence type="ECO:0000313" key="2">
    <source>
        <dbReference type="EMBL" id="KAK5978573.1"/>
    </source>
</evidence>
<reference evidence="2 3" key="1">
    <citation type="submission" date="2019-10" db="EMBL/GenBank/DDBJ databases">
        <title>Assembly and Annotation for the nematode Trichostrongylus colubriformis.</title>
        <authorList>
            <person name="Martin J."/>
        </authorList>
    </citation>
    <scope>NUCLEOTIDE SEQUENCE [LARGE SCALE GENOMIC DNA]</scope>
    <source>
        <strain evidence="2">G859</strain>
        <tissue evidence="2">Whole worm</tissue>
    </source>
</reference>
<sequence>RPSNAVLYVPPSFPEGSVTELRNKIKTMTNLRQRSNMVPRVYRRARTPVDKKHSQWTPEKQMEHEITRNRMK</sequence>
<dbReference type="EMBL" id="WIXE01009268">
    <property type="protein sequence ID" value="KAK5978573.1"/>
    <property type="molecule type" value="Genomic_DNA"/>
</dbReference>
<gene>
    <name evidence="2" type="ORF">GCK32_021970</name>
</gene>
<comment type="caution">
    <text evidence="2">The sequence shown here is derived from an EMBL/GenBank/DDBJ whole genome shotgun (WGS) entry which is preliminary data.</text>
</comment>
<feature type="non-terminal residue" evidence="2">
    <location>
        <position position="72"/>
    </location>
</feature>
<feature type="non-terminal residue" evidence="2">
    <location>
        <position position="1"/>
    </location>
</feature>
<dbReference type="AlphaFoldDB" id="A0AAN8IPI9"/>
<proteinExistence type="predicted"/>
<feature type="compositionally biased region" description="Basic and acidic residues" evidence="1">
    <location>
        <begin position="60"/>
        <end position="72"/>
    </location>
</feature>
<name>A0AAN8IPI9_TRICO</name>
<evidence type="ECO:0000256" key="1">
    <source>
        <dbReference type="SAM" id="MobiDB-lite"/>
    </source>
</evidence>
<keyword evidence="3" id="KW-1185">Reference proteome</keyword>